<feature type="transmembrane region" description="Helical" evidence="1">
    <location>
        <begin position="93"/>
        <end position="113"/>
    </location>
</feature>
<evidence type="ECO:0008006" key="4">
    <source>
        <dbReference type="Google" id="ProtNLM"/>
    </source>
</evidence>
<keyword evidence="1" id="KW-0472">Membrane</keyword>
<gene>
    <name evidence="2" type="ORF">ACFFF6_18010</name>
</gene>
<comment type="caution">
    <text evidence="2">The sequence shown here is derived from an EMBL/GenBank/DDBJ whole genome shotgun (WGS) entry which is preliminary data.</text>
</comment>
<name>A0ABV6RGZ6_9MICO</name>
<feature type="transmembrane region" description="Helical" evidence="1">
    <location>
        <begin position="6"/>
        <end position="24"/>
    </location>
</feature>
<keyword evidence="1" id="KW-0812">Transmembrane</keyword>
<organism evidence="2 3">
    <name type="scientific">Brachybacterium hainanense</name>
    <dbReference type="NCBI Taxonomy" id="1541174"/>
    <lineage>
        <taxon>Bacteria</taxon>
        <taxon>Bacillati</taxon>
        <taxon>Actinomycetota</taxon>
        <taxon>Actinomycetes</taxon>
        <taxon>Micrococcales</taxon>
        <taxon>Dermabacteraceae</taxon>
        <taxon>Brachybacterium</taxon>
    </lineage>
</organism>
<evidence type="ECO:0000313" key="3">
    <source>
        <dbReference type="Proteomes" id="UP001589793"/>
    </source>
</evidence>
<dbReference type="RefSeq" id="WP_376982884.1">
    <property type="nucleotide sequence ID" value="NZ_JBHLSV010000031.1"/>
</dbReference>
<keyword evidence="1" id="KW-1133">Transmembrane helix</keyword>
<reference evidence="2 3" key="1">
    <citation type="submission" date="2024-09" db="EMBL/GenBank/DDBJ databases">
        <authorList>
            <person name="Sun Q."/>
            <person name="Mori K."/>
        </authorList>
    </citation>
    <scope>NUCLEOTIDE SEQUENCE [LARGE SCALE GENOMIC DNA]</scope>
    <source>
        <strain evidence="2 3">CICC 10874</strain>
    </source>
</reference>
<dbReference type="Proteomes" id="UP001589793">
    <property type="component" value="Unassembled WGS sequence"/>
</dbReference>
<dbReference type="EMBL" id="JBHLSV010000031">
    <property type="protein sequence ID" value="MFC0675849.1"/>
    <property type="molecule type" value="Genomic_DNA"/>
</dbReference>
<keyword evidence="3" id="KW-1185">Reference proteome</keyword>
<feature type="transmembrane region" description="Helical" evidence="1">
    <location>
        <begin position="62"/>
        <end position="81"/>
    </location>
</feature>
<protein>
    <recommendedName>
        <fullName evidence="4">Integral membrane protein</fullName>
    </recommendedName>
</protein>
<evidence type="ECO:0000256" key="1">
    <source>
        <dbReference type="SAM" id="Phobius"/>
    </source>
</evidence>
<evidence type="ECO:0000313" key="2">
    <source>
        <dbReference type="EMBL" id="MFC0675849.1"/>
    </source>
</evidence>
<proteinExistence type="predicted"/>
<feature type="transmembrane region" description="Helical" evidence="1">
    <location>
        <begin position="36"/>
        <end position="56"/>
    </location>
</feature>
<accession>A0ABV6RGZ6</accession>
<sequence length="114" mass="11657">MSALIGILVVLHILCWATTFGVWVAAAKTKEPSKGIFHAAAGAVVIGLVLMGLGMATGGGGHLWYTLKLVFALVVAAASFIAMRKGPHTPAAVWYAIPAGIAINVVVAVFGIGF</sequence>